<evidence type="ECO:0000256" key="6">
    <source>
        <dbReference type="ARBA" id="ARBA00023062"/>
    </source>
</evidence>
<dbReference type="InterPro" id="IPR016161">
    <property type="entry name" value="Ald_DH/histidinol_DH"/>
</dbReference>
<dbReference type="GO" id="GO:0004657">
    <property type="term" value="F:proline dehydrogenase activity"/>
    <property type="evidence" value="ECO:0007669"/>
    <property type="project" value="UniProtKB-ARBA"/>
</dbReference>
<evidence type="ECO:0000259" key="10">
    <source>
        <dbReference type="Pfam" id="PF00171"/>
    </source>
</evidence>
<accession>A0A1I1NNF0</accession>
<dbReference type="InterPro" id="IPR050485">
    <property type="entry name" value="Proline_metab_enzyme"/>
</dbReference>
<dbReference type="InterPro" id="IPR016160">
    <property type="entry name" value="Ald_DH_CS_CYS"/>
</dbReference>
<sequence>MDAVTQVPAPVNEPVHTYAPGTPERARLEQQLRELAENPAELPLTIGGVKRMGGGRRFDVVQPHDHKRVLGTGANATQQDARDAIGAALAAAPRWRALPFDERAAVFLRAAALLAGPWRERIAAATMLGQSKTAQQAEIDAPCELIDFWRFNVHYARQILAEQPVAHERGVWNRLDHRPLEGFVYAITPFNFSAIAGNLPTAPALMGNVVIWKPSPTQTRAAVLLMELLEEAGLPPGVINLLTGDGLAVSEVALRHPDLAGIHFTGSTATFQALWRAVGENIAGYKTYPRLVGETGGKDFLVAHSSADPAVLKTAMTRGAFEYQGQKCSALSRAYLPASIWENGFREEFTAEVDGLSMGPVTELSHFMSAVIDERAFAKCKAAIDRAKADPSCEIVAGGEYDDSVGYFVRPTVILCSDPENEVFTTEYFGPIVAVHVYDDADDADDADGARFRAVLAQMESVAPYGLTGAVVARDRAAIAEACETLRFAAGNFYVNDKPTGAVVGQQPFGGGRASGTNDKAGARQNLMRWTQTRAIKENLAPPTDYRYPHMG</sequence>
<feature type="region of interest" description="Disordered" evidence="9">
    <location>
        <begin position="1"/>
        <end position="21"/>
    </location>
</feature>
<dbReference type="STRING" id="910347.SAMN05421773_10889"/>
<dbReference type="GO" id="GO:0009898">
    <property type="term" value="C:cytoplasmic side of plasma membrane"/>
    <property type="evidence" value="ECO:0007669"/>
    <property type="project" value="TreeGrafter"/>
</dbReference>
<reference evidence="11 12" key="1">
    <citation type="submission" date="2016-10" db="EMBL/GenBank/DDBJ databases">
        <authorList>
            <person name="de Groot N.N."/>
        </authorList>
    </citation>
    <scope>NUCLEOTIDE SEQUENCE [LARGE SCALE GENOMIC DNA]</scope>
    <source>
        <strain evidence="11 12">CGMCC 4.5739</strain>
    </source>
</reference>
<evidence type="ECO:0000256" key="7">
    <source>
        <dbReference type="ARBA" id="ARBA00032259"/>
    </source>
</evidence>
<dbReference type="RefSeq" id="WP_093839478.1">
    <property type="nucleotide sequence ID" value="NZ_FOLM01000008.1"/>
</dbReference>
<proteinExistence type="inferred from homology"/>
<keyword evidence="6" id="KW-0642">Proline metabolism</keyword>
<dbReference type="InterPro" id="IPR016163">
    <property type="entry name" value="Ald_DH_C"/>
</dbReference>
<dbReference type="NCBIfam" id="TIGR01236">
    <property type="entry name" value="D1pyr5carbox1"/>
    <property type="match status" value="1"/>
</dbReference>
<dbReference type="EC" id="1.2.1.88" evidence="3"/>
<evidence type="ECO:0000256" key="1">
    <source>
        <dbReference type="ARBA" id="ARBA00004786"/>
    </source>
</evidence>
<evidence type="ECO:0000256" key="9">
    <source>
        <dbReference type="SAM" id="MobiDB-lite"/>
    </source>
</evidence>
<evidence type="ECO:0000256" key="8">
    <source>
        <dbReference type="ARBA" id="ARBA00048142"/>
    </source>
</evidence>
<evidence type="ECO:0000256" key="3">
    <source>
        <dbReference type="ARBA" id="ARBA00012884"/>
    </source>
</evidence>
<gene>
    <name evidence="11" type="ORF">SAMN05421773_10889</name>
</gene>
<dbReference type="PANTHER" id="PTHR42862:SF1">
    <property type="entry name" value="DELTA-1-PYRROLINE-5-CARBOXYLATE DEHYDROGENASE 2, ISOFORM A-RELATED"/>
    <property type="match status" value="1"/>
</dbReference>
<dbReference type="GO" id="GO:0003842">
    <property type="term" value="F:L-glutamate gamma-semialdehyde dehydrogenase activity"/>
    <property type="evidence" value="ECO:0007669"/>
    <property type="project" value="UniProtKB-EC"/>
</dbReference>
<keyword evidence="5" id="KW-0520">NAD</keyword>
<dbReference type="EMBL" id="FOLM01000008">
    <property type="protein sequence ID" value="SFC99057.1"/>
    <property type="molecule type" value="Genomic_DNA"/>
</dbReference>
<evidence type="ECO:0000256" key="4">
    <source>
        <dbReference type="ARBA" id="ARBA00023002"/>
    </source>
</evidence>
<dbReference type="InterPro" id="IPR005931">
    <property type="entry name" value="P5CDH/ALDH4A1"/>
</dbReference>
<dbReference type="PANTHER" id="PTHR42862">
    <property type="entry name" value="DELTA-1-PYRROLINE-5-CARBOXYLATE DEHYDROGENASE 1, ISOFORM A-RELATED"/>
    <property type="match status" value="1"/>
</dbReference>
<evidence type="ECO:0000313" key="12">
    <source>
        <dbReference type="Proteomes" id="UP000199207"/>
    </source>
</evidence>
<keyword evidence="4" id="KW-0560">Oxidoreductase</keyword>
<dbReference type="GO" id="GO:0010133">
    <property type="term" value="P:L-proline catabolic process to L-glutamate"/>
    <property type="evidence" value="ECO:0007669"/>
    <property type="project" value="UniProtKB-UniPathway"/>
</dbReference>
<comment type="catalytic activity">
    <reaction evidence="8">
        <text>L-glutamate 5-semialdehyde + NAD(+) + H2O = L-glutamate + NADH + 2 H(+)</text>
        <dbReference type="Rhea" id="RHEA:30235"/>
        <dbReference type="ChEBI" id="CHEBI:15377"/>
        <dbReference type="ChEBI" id="CHEBI:15378"/>
        <dbReference type="ChEBI" id="CHEBI:29985"/>
        <dbReference type="ChEBI" id="CHEBI:57540"/>
        <dbReference type="ChEBI" id="CHEBI:57945"/>
        <dbReference type="ChEBI" id="CHEBI:58066"/>
        <dbReference type="EC" id="1.2.1.88"/>
    </reaction>
</comment>
<dbReference type="AlphaFoldDB" id="A0A1I1NNF0"/>
<dbReference type="UniPathway" id="UPA00261">
    <property type="reaction ID" value="UER00374"/>
</dbReference>
<dbReference type="OrthoDB" id="6882680at2"/>
<dbReference type="PROSITE" id="PS00070">
    <property type="entry name" value="ALDEHYDE_DEHYDR_CYS"/>
    <property type="match status" value="1"/>
</dbReference>
<dbReference type="Gene3D" id="3.40.309.10">
    <property type="entry name" value="Aldehyde Dehydrogenase, Chain A, domain 2"/>
    <property type="match status" value="1"/>
</dbReference>
<dbReference type="InterPro" id="IPR015590">
    <property type="entry name" value="Aldehyde_DH_dom"/>
</dbReference>
<protein>
    <recommendedName>
        <fullName evidence="7">L-glutamate gamma-semialdehyde dehydrogenase</fullName>
        <ecNumber evidence="3">1.2.1.88</ecNumber>
    </recommendedName>
    <alternativeName>
        <fullName evidence="7">L-glutamate gamma-semialdehyde dehydrogenase</fullName>
    </alternativeName>
</protein>
<dbReference type="Pfam" id="PF00171">
    <property type="entry name" value="Aldedh"/>
    <property type="match status" value="1"/>
</dbReference>
<dbReference type="Gene3D" id="3.40.605.10">
    <property type="entry name" value="Aldehyde Dehydrogenase, Chain A, domain 1"/>
    <property type="match status" value="1"/>
</dbReference>
<feature type="domain" description="Aldehyde dehydrogenase" evidence="10">
    <location>
        <begin position="56"/>
        <end position="535"/>
    </location>
</feature>
<keyword evidence="12" id="KW-1185">Reference proteome</keyword>
<comment type="similarity">
    <text evidence="2">Belongs to the aldehyde dehydrogenase family.</text>
</comment>
<dbReference type="Proteomes" id="UP000199207">
    <property type="component" value="Unassembled WGS sequence"/>
</dbReference>
<name>A0A1I1NNF0_9ACTN</name>
<evidence type="ECO:0000313" key="11">
    <source>
        <dbReference type="EMBL" id="SFC99057.1"/>
    </source>
</evidence>
<dbReference type="InterPro" id="IPR016162">
    <property type="entry name" value="Ald_DH_N"/>
</dbReference>
<evidence type="ECO:0000256" key="2">
    <source>
        <dbReference type="ARBA" id="ARBA00009986"/>
    </source>
</evidence>
<dbReference type="FunFam" id="3.40.309.10:FF:000005">
    <property type="entry name" value="1-pyrroline-5-carboxylate dehydrogenase 1"/>
    <property type="match status" value="1"/>
</dbReference>
<dbReference type="SUPFAM" id="SSF53720">
    <property type="entry name" value="ALDH-like"/>
    <property type="match status" value="1"/>
</dbReference>
<comment type="pathway">
    <text evidence="1">Amino-acid degradation; L-proline degradation into L-glutamate; L-glutamate from L-proline: step 2/2.</text>
</comment>
<evidence type="ECO:0000256" key="5">
    <source>
        <dbReference type="ARBA" id="ARBA00023027"/>
    </source>
</evidence>
<organism evidence="11 12">
    <name type="scientific">Streptomyces aidingensis</name>
    <dbReference type="NCBI Taxonomy" id="910347"/>
    <lineage>
        <taxon>Bacteria</taxon>
        <taxon>Bacillati</taxon>
        <taxon>Actinomycetota</taxon>
        <taxon>Actinomycetes</taxon>
        <taxon>Kitasatosporales</taxon>
        <taxon>Streptomycetaceae</taxon>
        <taxon>Streptomyces</taxon>
    </lineage>
</organism>
<dbReference type="FunFam" id="3.40.605.10:FF:000006">
    <property type="entry name" value="1-pyrroline-5-carboxylate dehydrogenase"/>
    <property type="match status" value="1"/>
</dbReference>